<gene>
    <name evidence="2" type="ORF">LMJ30_03685</name>
</gene>
<protein>
    <recommendedName>
        <fullName evidence="1">Peptidase M11 gametolysin domain-containing protein</fullName>
    </recommendedName>
</protein>
<evidence type="ECO:0000313" key="2">
    <source>
        <dbReference type="EMBL" id="MCC6070063.1"/>
    </source>
</evidence>
<dbReference type="EMBL" id="JAJHPV010000004">
    <property type="protein sequence ID" value="MCC6070063.1"/>
    <property type="molecule type" value="Genomic_DNA"/>
</dbReference>
<dbReference type="Pfam" id="PF05548">
    <property type="entry name" value="Peptidase_M11"/>
    <property type="match status" value="1"/>
</dbReference>
<dbReference type="Gene3D" id="3.40.390.10">
    <property type="entry name" value="Collagenase (Catalytic Domain)"/>
    <property type="match status" value="1"/>
</dbReference>
<accession>A0ABS8IQN7</accession>
<sequence>MIHLAKRSTFILVLLLAACGGRDPAGEAPALAEATPDRATTLAQVSHSGSGAAASLAGTSVEAEGELLVVVEEDFASRTQRTRYFLKSQNGDLELRPAAGSPQLDTGTRVRVRGRQSGNLVTLDPQDGSAMEALAPAELSSTGGARKIAVLLVNFQDNPAQPYTQAQANDIVFTQASNFFKENSQQQTWLAGAVHGWYTLPLSQASCDTTAIASASKQAAAAAGIDLSGYQHLIYLFPNTAACAFGASGTMGGAPGGIWLNGTLRMSTIAHEIGHNLGLKHSRSLECGAATTGTTCTAIDYGDVLDVMGSTNPGHFNAVQKERLGWLGGGVMAPVTAVEAGGTYTLAAYETASASPKALKILRSTDPASGLRSWYYIEYRTPSGSDSYIASMPGTNVVNGVVVRSVTDGGFSHLLDMTPNSSIYPSYDWNDPALEVGQSFTDAATGMRITTAAVGATGASVNISFGQPVSGCGRANPAVTPATQSRSGAPGATLTYVVSVKNMDQPACGSSSFALHATAPAGWNASLAPATVALAPGASASTTLSVASPLSAAGAQVVSIGVVNTASPANSASASATYQVEGLAVSVATSKPSYSAGQTATLTATVRSGTSAVAGAAVTFTVAQPNGVLATLRATSGSNGLASASYRIARKNAAGTYQVQATAAGLSQSASATTTFLVN</sequence>
<evidence type="ECO:0000259" key="1">
    <source>
        <dbReference type="Pfam" id="PF05548"/>
    </source>
</evidence>
<name>A0ABS8IQN7_9BURK</name>
<keyword evidence="3" id="KW-1185">Reference proteome</keyword>
<dbReference type="InterPro" id="IPR008752">
    <property type="entry name" value="Peptidase_M11"/>
</dbReference>
<dbReference type="SUPFAM" id="SSF55486">
    <property type="entry name" value="Metalloproteases ('zincins'), catalytic domain"/>
    <property type="match status" value="1"/>
</dbReference>
<evidence type="ECO:0000313" key="3">
    <source>
        <dbReference type="Proteomes" id="UP001198701"/>
    </source>
</evidence>
<feature type="domain" description="Peptidase M11 gametolysin" evidence="1">
    <location>
        <begin position="195"/>
        <end position="392"/>
    </location>
</feature>
<comment type="caution">
    <text evidence="2">The sequence shown here is derived from an EMBL/GenBank/DDBJ whole genome shotgun (WGS) entry which is preliminary data.</text>
</comment>
<proteinExistence type="predicted"/>
<reference evidence="2 3" key="1">
    <citation type="submission" date="2021-11" db="EMBL/GenBank/DDBJ databases">
        <authorList>
            <person name="Huq M.A."/>
        </authorList>
    </citation>
    <scope>NUCLEOTIDE SEQUENCE [LARGE SCALE GENOMIC DNA]</scope>
    <source>
        <strain evidence="2 3">MAHUQ-52</strain>
    </source>
</reference>
<dbReference type="SUPFAM" id="SSF49373">
    <property type="entry name" value="Invasin/intimin cell-adhesion fragments"/>
    <property type="match status" value="1"/>
</dbReference>
<dbReference type="InterPro" id="IPR008964">
    <property type="entry name" value="Invasin/intimin_cell_adhesion"/>
</dbReference>
<dbReference type="PROSITE" id="PS51257">
    <property type="entry name" value="PROKAR_LIPOPROTEIN"/>
    <property type="match status" value="1"/>
</dbReference>
<organism evidence="2 3">
    <name type="scientific">Massilia agrisoli</name>
    <dbReference type="NCBI Taxonomy" id="2892444"/>
    <lineage>
        <taxon>Bacteria</taxon>
        <taxon>Pseudomonadati</taxon>
        <taxon>Pseudomonadota</taxon>
        <taxon>Betaproteobacteria</taxon>
        <taxon>Burkholderiales</taxon>
        <taxon>Oxalobacteraceae</taxon>
        <taxon>Telluria group</taxon>
        <taxon>Massilia</taxon>
    </lineage>
</organism>
<dbReference type="Proteomes" id="UP001198701">
    <property type="component" value="Unassembled WGS sequence"/>
</dbReference>
<dbReference type="Gene3D" id="2.60.40.1930">
    <property type="match status" value="1"/>
</dbReference>
<dbReference type="InterPro" id="IPR024079">
    <property type="entry name" value="MetalloPept_cat_dom_sf"/>
</dbReference>
<dbReference type="RefSeq" id="WP_229430986.1">
    <property type="nucleotide sequence ID" value="NZ_JAJHPV010000004.1"/>
</dbReference>